<name>A0A7Y9FMT6_9SPHN</name>
<dbReference type="RefSeq" id="WP_179508579.1">
    <property type="nucleotide sequence ID" value="NZ_JACCBY010000002.1"/>
</dbReference>
<evidence type="ECO:0000313" key="3">
    <source>
        <dbReference type="Proteomes" id="UP000517753"/>
    </source>
</evidence>
<comment type="caution">
    <text evidence="2">The sequence shown here is derived from an EMBL/GenBank/DDBJ whole genome shotgun (WGS) entry which is preliminary data.</text>
</comment>
<dbReference type="Pfam" id="PF01590">
    <property type="entry name" value="GAF"/>
    <property type="match status" value="1"/>
</dbReference>
<evidence type="ECO:0000313" key="2">
    <source>
        <dbReference type="EMBL" id="NYD90119.1"/>
    </source>
</evidence>
<dbReference type="InterPro" id="IPR029016">
    <property type="entry name" value="GAF-like_dom_sf"/>
</dbReference>
<evidence type="ECO:0000259" key="1">
    <source>
        <dbReference type="Pfam" id="PF01590"/>
    </source>
</evidence>
<dbReference type="EMBL" id="JACCBY010000002">
    <property type="protein sequence ID" value="NYD90119.1"/>
    <property type="molecule type" value="Genomic_DNA"/>
</dbReference>
<keyword evidence="3" id="KW-1185">Reference proteome</keyword>
<proteinExistence type="predicted"/>
<dbReference type="PANTHER" id="PTHR43102">
    <property type="entry name" value="SLR1143 PROTEIN"/>
    <property type="match status" value="1"/>
</dbReference>
<feature type="domain" description="GAF" evidence="1">
    <location>
        <begin position="27"/>
        <end position="157"/>
    </location>
</feature>
<dbReference type="PANTHER" id="PTHR43102:SF2">
    <property type="entry name" value="GAF DOMAIN-CONTAINING PROTEIN"/>
    <property type="match status" value="1"/>
</dbReference>
<reference evidence="2 3" key="1">
    <citation type="submission" date="2020-08" db="EMBL/GenBank/DDBJ databases">
        <title>The Agave Microbiome: Exploring the role of microbial communities in plant adaptations to desert environments.</title>
        <authorList>
            <person name="Partida-Martinez L.P."/>
        </authorList>
    </citation>
    <scope>NUCLEOTIDE SEQUENCE [LARGE SCALE GENOMIC DNA]</scope>
    <source>
        <strain evidence="2 3">AS2.3</strain>
    </source>
</reference>
<gene>
    <name evidence="2" type="ORF">HD841_001899</name>
</gene>
<dbReference type="Gene3D" id="3.30.450.40">
    <property type="match status" value="1"/>
</dbReference>
<dbReference type="AlphaFoldDB" id="A0A7Y9FMT6"/>
<organism evidence="2 3">
    <name type="scientific">Sphingomonas melonis</name>
    <dbReference type="NCBI Taxonomy" id="152682"/>
    <lineage>
        <taxon>Bacteria</taxon>
        <taxon>Pseudomonadati</taxon>
        <taxon>Pseudomonadota</taxon>
        <taxon>Alphaproteobacteria</taxon>
        <taxon>Sphingomonadales</taxon>
        <taxon>Sphingomonadaceae</taxon>
        <taxon>Sphingomonas</taxon>
    </lineage>
</organism>
<sequence>MFKSLWRERRRSMAVQGLARLETPGEPALDRFVGAAASAFQAPIAALSLIHEDMQSVQVGRGIVPTCFPRRDGLCGFTLDREGVLECCAPLDDPRFATLPGVVGEPHIRYYIGAPLRLLSGVDIGALCVVDTVVRAPASVDQKAYLLGLARQASMALEARLDLLGDAA</sequence>
<dbReference type="InterPro" id="IPR003018">
    <property type="entry name" value="GAF"/>
</dbReference>
<dbReference type="SUPFAM" id="SSF55781">
    <property type="entry name" value="GAF domain-like"/>
    <property type="match status" value="1"/>
</dbReference>
<dbReference type="Proteomes" id="UP000517753">
    <property type="component" value="Unassembled WGS sequence"/>
</dbReference>
<accession>A0A7Y9FMT6</accession>
<protein>
    <submittedName>
        <fullName evidence="2">GAF domain-containing protein</fullName>
    </submittedName>
</protein>